<evidence type="ECO:0000313" key="3">
    <source>
        <dbReference type="Proteomes" id="UP000025229"/>
    </source>
</evidence>
<reference evidence="1 3" key="1">
    <citation type="submission" date="2014-03" db="EMBL/GenBank/DDBJ databases">
        <title>Complete genome sequence of the Radio-Resistant Rubrobacter radiotolerans RSPS-4.</title>
        <authorList>
            <person name="Egas C.C."/>
            <person name="Barroso C.C."/>
            <person name="Froufe H.J.C."/>
            <person name="Pacheco J.J."/>
            <person name="Albuquerque L.L."/>
            <person name="da Costa M.M.S."/>
        </authorList>
    </citation>
    <scope>NUCLEOTIDE SEQUENCE [LARGE SCALE GENOMIC DNA]</scope>
    <source>
        <strain evidence="1 3">RSPS-4</strain>
        <plasmid evidence="1 3">2</plasmid>
    </source>
</reference>
<evidence type="ECO:0000313" key="1">
    <source>
        <dbReference type="EMBL" id="AHY48339.1"/>
    </source>
</evidence>
<dbReference type="OrthoDB" id="4733637at2"/>
<dbReference type="RefSeq" id="WP_041339123.1">
    <property type="nucleotide sequence ID" value="NZ_CP007516.1"/>
</dbReference>
<dbReference type="Proteomes" id="UP001281130">
    <property type="component" value="Unassembled WGS sequence"/>
</dbReference>
<dbReference type="eggNOG" id="ENOG5032YFJ">
    <property type="taxonomic scope" value="Bacteria"/>
</dbReference>
<dbReference type="EMBL" id="CP007516">
    <property type="protein sequence ID" value="AHY48339.1"/>
    <property type="molecule type" value="Genomic_DNA"/>
</dbReference>
<gene>
    <name evidence="1" type="ORF">RradSPS_3056</name>
    <name evidence="2" type="ORF">SIL72_15720</name>
</gene>
<reference evidence="2" key="2">
    <citation type="submission" date="2023-11" db="EMBL/GenBank/DDBJ databases">
        <title>MicrobeMod: A computational toolkit for identifying prokaryotic methylation and restriction-modification with nanopore sequencing.</title>
        <authorList>
            <person name="Crits-Christoph A."/>
            <person name="Kang S.C."/>
            <person name="Lee H."/>
            <person name="Ostrov N."/>
        </authorList>
    </citation>
    <scope>NUCLEOTIDE SEQUENCE</scope>
    <source>
        <strain evidence="2">ATCC 51242</strain>
    </source>
</reference>
<dbReference type="KEGG" id="rrd:RradSPS_3056"/>
<protein>
    <submittedName>
        <fullName evidence="2">Ribbon-helix-helix protein, CopG family</fullName>
    </submittedName>
</protein>
<dbReference type="HOGENOM" id="CLU_183864_0_0_11"/>
<organism evidence="1 3">
    <name type="scientific">Rubrobacter radiotolerans</name>
    <name type="common">Arthrobacter radiotolerans</name>
    <dbReference type="NCBI Taxonomy" id="42256"/>
    <lineage>
        <taxon>Bacteria</taxon>
        <taxon>Bacillati</taxon>
        <taxon>Actinomycetota</taxon>
        <taxon>Rubrobacteria</taxon>
        <taxon>Rubrobacterales</taxon>
        <taxon>Rubrobacteraceae</taxon>
        <taxon>Rubrobacter</taxon>
    </lineage>
</organism>
<evidence type="ECO:0000313" key="2">
    <source>
        <dbReference type="EMBL" id="MDX5895476.1"/>
    </source>
</evidence>
<keyword evidence="3" id="KW-1185">Reference proteome</keyword>
<name>A0A023X8E8_RUBRA</name>
<dbReference type="AlphaFoldDB" id="A0A023X8E8"/>
<sequence length="81" mass="8807">METRNITLSLPEETLREAKVLAARRGTSVSRLLAETLSELLARESGYAAARERALAGLDRGLDLGTGGEVGWSRDELHERG</sequence>
<geneLocation type="plasmid" evidence="1">
    <name>2</name>
</geneLocation>
<dbReference type="EMBL" id="JAWXXX010000003">
    <property type="protein sequence ID" value="MDX5895476.1"/>
    <property type="molecule type" value="Genomic_DNA"/>
</dbReference>
<keyword evidence="1" id="KW-0614">Plasmid</keyword>
<dbReference type="PATRIC" id="fig|42256.3.peg.3105"/>
<proteinExistence type="predicted"/>
<dbReference type="Proteomes" id="UP000025229">
    <property type="component" value="Plasmid 2"/>
</dbReference>
<accession>A0A023X8E8</accession>